<evidence type="ECO:0000256" key="8">
    <source>
        <dbReference type="ARBA" id="ARBA00074389"/>
    </source>
</evidence>
<dbReference type="SUPFAM" id="SSF48371">
    <property type="entry name" value="ARM repeat"/>
    <property type="match status" value="1"/>
</dbReference>
<dbReference type="FunFam" id="3.30.40.10:FF:000114">
    <property type="entry name" value="RING-type E3 ubiquitin transferase"/>
    <property type="match status" value="1"/>
</dbReference>
<dbReference type="SMART" id="SM00504">
    <property type="entry name" value="Ubox"/>
    <property type="match status" value="1"/>
</dbReference>
<dbReference type="Gene3D" id="1.25.10.10">
    <property type="entry name" value="Leucine-rich Repeat Variant"/>
    <property type="match status" value="2"/>
</dbReference>
<comment type="function">
    <text evidence="2">Functions as an E3 ubiquitin ligase.</text>
</comment>
<evidence type="ECO:0000256" key="11">
    <source>
        <dbReference type="PROSITE-ProRule" id="PRU00259"/>
    </source>
</evidence>
<dbReference type="GO" id="GO:0016567">
    <property type="term" value="P:protein ubiquitination"/>
    <property type="evidence" value="ECO:0007669"/>
    <property type="project" value="UniProtKB-UniPathway"/>
</dbReference>
<keyword evidence="6" id="KW-0677">Repeat</keyword>
<dbReference type="Proteomes" id="UP000585474">
    <property type="component" value="Unassembled WGS sequence"/>
</dbReference>
<dbReference type="InterPro" id="IPR045210">
    <property type="entry name" value="RING-Ubox_PUB"/>
</dbReference>
<accession>A0A7J0GJT7</accession>
<dbReference type="InterPro" id="IPR013083">
    <property type="entry name" value="Znf_RING/FYVE/PHD"/>
</dbReference>
<dbReference type="Pfam" id="PF25598">
    <property type="entry name" value="ARM_PUB"/>
    <property type="match status" value="1"/>
</dbReference>
<comment type="catalytic activity">
    <reaction evidence="1">
        <text>S-ubiquitinyl-[E2 ubiquitin-conjugating enzyme]-L-cysteine + [acceptor protein]-L-lysine = [E2 ubiquitin-conjugating enzyme]-L-cysteine + N(6)-ubiquitinyl-[acceptor protein]-L-lysine.</text>
        <dbReference type="EC" id="2.3.2.27"/>
    </reaction>
</comment>
<keyword evidence="5" id="KW-0808">Transferase</keyword>
<dbReference type="InterPro" id="IPR016024">
    <property type="entry name" value="ARM-type_fold"/>
</dbReference>
<dbReference type="EC" id="2.3.2.27" evidence="4"/>
<dbReference type="OrthoDB" id="7537227at2759"/>
<dbReference type="GO" id="GO:0061630">
    <property type="term" value="F:ubiquitin protein ligase activity"/>
    <property type="evidence" value="ECO:0007669"/>
    <property type="project" value="UniProtKB-EC"/>
</dbReference>
<dbReference type="SUPFAM" id="SSF57850">
    <property type="entry name" value="RING/U-box"/>
    <property type="match status" value="1"/>
</dbReference>
<dbReference type="PANTHER" id="PTHR23315">
    <property type="entry name" value="U BOX DOMAIN-CONTAINING"/>
    <property type="match status" value="1"/>
</dbReference>
<reference evidence="13 14" key="1">
    <citation type="submission" date="2019-07" db="EMBL/GenBank/DDBJ databases">
        <title>De Novo Assembly of kiwifruit Actinidia rufa.</title>
        <authorList>
            <person name="Sugita-Konishi S."/>
            <person name="Sato K."/>
            <person name="Mori E."/>
            <person name="Abe Y."/>
            <person name="Kisaki G."/>
            <person name="Hamano K."/>
            <person name="Suezawa K."/>
            <person name="Otani M."/>
            <person name="Fukuda T."/>
            <person name="Manabe T."/>
            <person name="Gomi K."/>
            <person name="Tabuchi M."/>
            <person name="Akimitsu K."/>
            <person name="Kataoka I."/>
        </authorList>
    </citation>
    <scope>NUCLEOTIDE SEQUENCE [LARGE SCALE GENOMIC DNA]</scope>
    <source>
        <strain evidence="14">cv. Fuchu</strain>
    </source>
</reference>
<organism evidence="13 14">
    <name type="scientific">Actinidia rufa</name>
    <dbReference type="NCBI Taxonomy" id="165716"/>
    <lineage>
        <taxon>Eukaryota</taxon>
        <taxon>Viridiplantae</taxon>
        <taxon>Streptophyta</taxon>
        <taxon>Embryophyta</taxon>
        <taxon>Tracheophyta</taxon>
        <taxon>Spermatophyta</taxon>
        <taxon>Magnoliopsida</taxon>
        <taxon>eudicotyledons</taxon>
        <taxon>Gunneridae</taxon>
        <taxon>Pentapetalae</taxon>
        <taxon>asterids</taxon>
        <taxon>Ericales</taxon>
        <taxon>Actinidiaceae</taxon>
        <taxon>Actinidia</taxon>
    </lineage>
</organism>
<evidence type="ECO:0000313" key="13">
    <source>
        <dbReference type="EMBL" id="GFZ11001.1"/>
    </source>
</evidence>
<evidence type="ECO:0000256" key="5">
    <source>
        <dbReference type="ARBA" id="ARBA00022679"/>
    </source>
</evidence>
<evidence type="ECO:0000256" key="10">
    <source>
        <dbReference type="ARBA" id="ARBA00076227"/>
    </source>
</evidence>
<dbReference type="PROSITE" id="PS50176">
    <property type="entry name" value="ARM_REPEAT"/>
    <property type="match status" value="1"/>
</dbReference>
<keyword evidence="7" id="KW-0833">Ubl conjugation pathway</keyword>
<keyword evidence="14" id="KW-1185">Reference proteome</keyword>
<dbReference type="CDD" id="cd16664">
    <property type="entry name" value="RING-Ubox_PUB"/>
    <property type="match status" value="1"/>
</dbReference>
<sequence length="610" mass="66748">MPFRSSGCKYVAPEPAPEKRSTQRFRWRLTGARASVWHHPSEVLQSEKLRDKFQELTVRFEQALTFVSYEKLDIPDELKEQVELVHSQFGKAKERTEAPYLQLYEDLLCIYNQSSDVHTEVDVSKLSEKLELTSIGHFKEESLALDEMIASGGWDVELTREKISLLMKKFEDYVRAGNPNISIPFCGNCSLSDQACTDSPKSPIVPDDFRCPISLDLMNDPVIICSGQTYERACIKRWLEAGHGTCPKTQQKLSSATLTPNYALSSVIGYWCETNGVEPRKRSGISRPGKTSSCSVEGVDIDALLVRLTSGDIEDQRAAAGELRLLAKNNSNNRLFIAEAGAIPLLVAFLSTPDTITQEHVITALLNLSICEDNKRTIVSSDAVPGILHVLKNGSMQARENAAATIFSLTIVDEYKMTVGALGAIPAVVALLREGGQRGKKDAAAALFNLCIYQGNKVRAIRAGLVPLLMGLLTDSGGEMVDEALAIVAMLASHSEGKCAIRSFEAVPLFVELIRNGSPKSRENATAVLVHLCPGDQQYVEEAINLGVVNPLLDLAENGTDRGKRKAAQLLQLLGNPREPLEEAHVQTDGQTEAQILPLQLPVIASANEI</sequence>
<evidence type="ECO:0000313" key="14">
    <source>
        <dbReference type="Proteomes" id="UP000585474"/>
    </source>
</evidence>
<dbReference type="PANTHER" id="PTHR23315:SF252">
    <property type="entry name" value="RING-TYPE E3 UBIQUITIN TRANSFERASE"/>
    <property type="match status" value="1"/>
</dbReference>
<evidence type="ECO:0000256" key="4">
    <source>
        <dbReference type="ARBA" id="ARBA00012483"/>
    </source>
</evidence>
<name>A0A7J0GJT7_9ERIC</name>
<proteinExistence type="predicted"/>
<comment type="pathway">
    <text evidence="3">Protein modification; protein ubiquitination.</text>
</comment>
<dbReference type="UniPathway" id="UPA00143"/>
<evidence type="ECO:0000256" key="6">
    <source>
        <dbReference type="ARBA" id="ARBA00022737"/>
    </source>
</evidence>
<feature type="domain" description="U-box" evidence="12">
    <location>
        <begin position="204"/>
        <end position="278"/>
    </location>
</feature>
<evidence type="ECO:0000256" key="3">
    <source>
        <dbReference type="ARBA" id="ARBA00004906"/>
    </source>
</evidence>
<dbReference type="AlphaFoldDB" id="A0A7J0GJT7"/>
<dbReference type="Pfam" id="PF04564">
    <property type="entry name" value="U-box"/>
    <property type="match status" value="1"/>
</dbReference>
<dbReference type="InterPro" id="IPR011989">
    <property type="entry name" value="ARM-like"/>
</dbReference>
<gene>
    <name evidence="13" type="ORF">Acr_22g0003990</name>
</gene>
<dbReference type="InterPro" id="IPR003613">
    <property type="entry name" value="Ubox_domain"/>
</dbReference>
<dbReference type="SMART" id="SM00185">
    <property type="entry name" value="ARM"/>
    <property type="match status" value="6"/>
</dbReference>
<dbReference type="FunFam" id="1.25.10.10:FF:000082">
    <property type="entry name" value="RING-type E3 ubiquitin transferase"/>
    <property type="match status" value="1"/>
</dbReference>
<protein>
    <recommendedName>
        <fullName evidence="8">U-box domain-containing protein 12</fullName>
        <ecNumber evidence="4">2.3.2.27</ecNumber>
    </recommendedName>
    <alternativeName>
        <fullName evidence="9">Plant U-box protein 12</fullName>
    </alternativeName>
    <alternativeName>
        <fullName evidence="10">RING-type E3 ubiquitin transferase PUB12</fullName>
    </alternativeName>
</protein>
<evidence type="ECO:0000256" key="7">
    <source>
        <dbReference type="ARBA" id="ARBA00022786"/>
    </source>
</evidence>
<dbReference type="InterPro" id="IPR058678">
    <property type="entry name" value="ARM_PUB"/>
</dbReference>
<evidence type="ECO:0000256" key="1">
    <source>
        <dbReference type="ARBA" id="ARBA00000900"/>
    </source>
</evidence>
<dbReference type="Gene3D" id="3.30.40.10">
    <property type="entry name" value="Zinc/RING finger domain, C3HC4 (zinc finger)"/>
    <property type="match status" value="1"/>
</dbReference>
<dbReference type="InterPro" id="IPR000225">
    <property type="entry name" value="Armadillo"/>
</dbReference>
<evidence type="ECO:0000256" key="2">
    <source>
        <dbReference type="ARBA" id="ARBA00003861"/>
    </source>
</evidence>
<evidence type="ECO:0000256" key="9">
    <source>
        <dbReference type="ARBA" id="ARBA00075465"/>
    </source>
</evidence>
<evidence type="ECO:0000259" key="12">
    <source>
        <dbReference type="PROSITE" id="PS51698"/>
    </source>
</evidence>
<dbReference type="PROSITE" id="PS51698">
    <property type="entry name" value="U_BOX"/>
    <property type="match status" value="1"/>
</dbReference>
<dbReference type="EMBL" id="BJWL01000022">
    <property type="protein sequence ID" value="GFZ11001.1"/>
    <property type="molecule type" value="Genomic_DNA"/>
</dbReference>
<comment type="caution">
    <text evidence="13">The sequence shown here is derived from an EMBL/GenBank/DDBJ whole genome shotgun (WGS) entry which is preliminary data.</text>
</comment>
<dbReference type="InterPro" id="IPR057623">
    <property type="entry name" value="PUB12-19-like_N"/>
</dbReference>
<feature type="repeat" description="ARM" evidence="11">
    <location>
        <begin position="341"/>
        <end position="383"/>
    </location>
</feature>
<dbReference type="Pfam" id="PF25368">
    <property type="entry name" value="PUB10_N"/>
    <property type="match status" value="1"/>
</dbReference>